<evidence type="ECO:0000256" key="3">
    <source>
        <dbReference type="ARBA" id="ARBA00022475"/>
    </source>
</evidence>
<dbReference type="InterPro" id="IPR011701">
    <property type="entry name" value="MFS"/>
</dbReference>
<keyword evidence="2" id="KW-0813">Transport</keyword>
<evidence type="ECO:0000256" key="6">
    <source>
        <dbReference type="ARBA" id="ARBA00023136"/>
    </source>
</evidence>
<gene>
    <name evidence="9" type="ORF">E6C55_22450</name>
</gene>
<evidence type="ECO:0000256" key="2">
    <source>
        <dbReference type="ARBA" id="ARBA00022448"/>
    </source>
</evidence>
<dbReference type="EMBL" id="SSOB01000033">
    <property type="protein sequence ID" value="THF75232.1"/>
    <property type="molecule type" value="Genomic_DNA"/>
</dbReference>
<feature type="transmembrane region" description="Helical" evidence="7">
    <location>
        <begin position="439"/>
        <end position="460"/>
    </location>
</feature>
<dbReference type="AlphaFoldDB" id="A0A4S4BKH5"/>
<dbReference type="InterPro" id="IPR036259">
    <property type="entry name" value="MFS_trans_sf"/>
</dbReference>
<comment type="subcellular location">
    <subcellularLocation>
        <location evidence="1">Cell membrane</location>
        <topology evidence="1">Multi-pass membrane protein</topology>
    </subcellularLocation>
</comment>
<feature type="transmembrane region" description="Helical" evidence="7">
    <location>
        <begin position="228"/>
        <end position="249"/>
    </location>
</feature>
<dbReference type="Pfam" id="PF07690">
    <property type="entry name" value="MFS_1"/>
    <property type="match status" value="1"/>
</dbReference>
<feature type="transmembrane region" description="Helical" evidence="7">
    <location>
        <begin position="203"/>
        <end position="222"/>
    </location>
</feature>
<reference evidence="9 10" key="1">
    <citation type="submission" date="2019-04" db="EMBL/GenBank/DDBJ databases">
        <title>Cohnella sp. nov. isolated from preserved vegetables.</title>
        <authorList>
            <person name="Lin S.-Y."/>
            <person name="Hung M.-H."/>
            <person name="Young C.-C."/>
        </authorList>
    </citation>
    <scope>NUCLEOTIDE SEQUENCE [LARGE SCALE GENOMIC DNA]</scope>
    <source>
        <strain evidence="9 10">CC-MHH1044</strain>
    </source>
</reference>
<dbReference type="PANTHER" id="PTHR42718:SF24">
    <property type="entry name" value="MAJOR FACILITATOR SUPERFAMILY (MFS) PROFILE DOMAIN-CONTAINING PROTEIN"/>
    <property type="match status" value="1"/>
</dbReference>
<feature type="domain" description="Major facilitator superfamily (MFS) profile" evidence="8">
    <location>
        <begin position="17"/>
        <end position="465"/>
    </location>
</feature>
<dbReference type="RefSeq" id="WP_136372064.1">
    <property type="nucleotide sequence ID" value="NZ_SSOB01000033.1"/>
</dbReference>
<evidence type="ECO:0000256" key="4">
    <source>
        <dbReference type="ARBA" id="ARBA00022692"/>
    </source>
</evidence>
<feature type="transmembrane region" description="Helical" evidence="7">
    <location>
        <begin position="83"/>
        <end position="100"/>
    </location>
</feature>
<dbReference type="PANTHER" id="PTHR42718">
    <property type="entry name" value="MAJOR FACILITATOR SUPERFAMILY MULTIDRUG TRANSPORTER MFSC"/>
    <property type="match status" value="1"/>
</dbReference>
<feature type="transmembrane region" description="Helical" evidence="7">
    <location>
        <begin position="140"/>
        <end position="160"/>
    </location>
</feature>
<organism evidence="9 10">
    <name type="scientific">Cohnella fermenti</name>
    <dbReference type="NCBI Taxonomy" id="2565925"/>
    <lineage>
        <taxon>Bacteria</taxon>
        <taxon>Bacillati</taxon>
        <taxon>Bacillota</taxon>
        <taxon>Bacilli</taxon>
        <taxon>Bacillales</taxon>
        <taxon>Paenibacillaceae</taxon>
        <taxon>Cohnella</taxon>
    </lineage>
</organism>
<dbReference type="GO" id="GO:0022857">
    <property type="term" value="F:transmembrane transporter activity"/>
    <property type="evidence" value="ECO:0007669"/>
    <property type="project" value="InterPro"/>
</dbReference>
<dbReference type="GO" id="GO:0005886">
    <property type="term" value="C:plasma membrane"/>
    <property type="evidence" value="ECO:0007669"/>
    <property type="project" value="UniProtKB-SubCell"/>
</dbReference>
<dbReference type="SUPFAM" id="SSF103473">
    <property type="entry name" value="MFS general substrate transporter"/>
    <property type="match status" value="1"/>
</dbReference>
<feature type="transmembrane region" description="Helical" evidence="7">
    <location>
        <begin position="17"/>
        <end position="43"/>
    </location>
</feature>
<feature type="transmembrane region" description="Helical" evidence="7">
    <location>
        <begin position="335"/>
        <end position="354"/>
    </location>
</feature>
<dbReference type="CDD" id="cd17503">
    <property type="entry name" value="MFS_LmrB_MDR_like"/>
    <property type="match status" value="1"/>
</dbReference>
<dbReference type="PRINTS" id="PR01036">
    <property type="entry name" value="TCRTETB"/>
</dbReference>
<sequence length="482" mass="51212">MTTAVDNANPDIKKTPILVVLLIGSFVAILNQTLLATALPPIMNDFKIGLSTAQWLTTAFMLVNGIMVPITAFLIGRFSTRQLFISAMTLFAIGTLTATLSPNFTVLLIGRIVQALGAGVMMPLNQVVTLSLFPVRKRGAAMGLVGLVIGLGPAIGPTLAGVMIEHFHWRSLFLIVLPIVIADIALAFFIMKNVTRRTSPKMDTTSILLSTIGFGCLLYGFSSAGTSGWSSAEVLATLGIGLVGLLFFIVRQFKLEQPILEFRVFKDPIFTITTVLGIVTFTSMIGAEILIPTFMQNMLGYTALESGLALLPGAILMGVMMPITGKLFDKFGVRWLAIVGFALITATGLLFTRFETTTTLSYVLAVYMARMVGVSLVMMPLMTAGINRLQHHLIPHGTAMVNTMRQVGGSIGTAALVTVMSITIANANAPGLATMIDGINAAFLAATLISLVGVVLSFFVKGTRARMGEAAAIRGQGTSVGE</sequence>
<feature type="transmembrane region" description="Helical" evidence="7">
    <location>
        <begin position="303"/>
        <end position="323"/>
    </location>
</feature>
<comment type="caution">
    <text evidence="9">The sequence shown here is derived from an EMBL/GenBank/DDBJ whole genome shotgun (WGS) entry which is preliminary data.</text>
</comment>
<proteinExistence type="predicted"/>
<dbReference type="Gene3D" id="1.20.1720.10">
    <property type="entry name" value="Multidrug resistance protein D"/>
    <property type="match status" value="1"/>
</dbReference>
<dbReference type="NCBIfam" id="TIGR00711">
    <property type="entry name" value="efflux_EmrB"/>
    <property type="match status" value="1"/>
</dbReference>
<evidence type="ECO:0000313" key="9">
    <source>
        <dbReference type="EMBL" id="THF75232.1"/>
    </source>
</evidence>
<evidence type="ECO:0000256" key="7">
    <source>
        <dbReference type="SAM" id="Phobius"/>
    </source>
</evidence>
<feature type="transmembrane region" description="Helical" evidence="7">
    <location>
        <begin position="407"/>
        <end position="427"/>
    </location>
</feature>
<feature type="transmembrane region" description="Helical" evidence="7">
    <location>
        <begin position="55"/>
        <end position="76"/>
    </location>
</feature>
<dbReference type="OrthoDB" id="9816041at2"/>
<feature type="transmembrane region" description="Helical" evidence="7">
    <location>
        <begin position="172"/>
        <end position="191"/>
    </location>
</feature>
<keyword evidence="6 7" id="KW-0472">Membrane</keyword>
<dbReference type="Proteomes" id="UP000310636">
    <property type="component" value="Unassembled WGS sequence"/>
</dbReference>
<dbReference type="Gene3D" id="1.20.1250.20">
    <property type="entry name" value="MFS general substrate transporter like domains"/>
    <property type="match status" value="1"/>
</dbReference>
<feature type="transmembrane region" description="Helical" evidence="7">
    <location>
        <begin position="269"/>
        <end position="291"/>
    </location>
</feature>
<evidence type="ECO:0000256" key="5">
    <source>
        <dbReference type="ARBA" id="ARBA00022989"/>
    </source>
</evidence>
<name>A0A4S4BKH5_9BACL</name>
<keyword evidence="4 7" id="KW-0812">Transmembrane</keyword>
<evidence type="ECO:0000313" key="10">
    <source>
        <dbReference type="Proteomes" id="UP000310636"/>
    </source>
</evidence>
<protein>
    <submittedName>
        <fullName evidence="9">Multidrug efflux MFS transporter</fullName>
    </submittedName>
</protein>
<dbReference type="InterPro" id="IPR020846">
    <property type="entry name" value="MFS_dom"/>
</dbReference>
<keyword evidence="3" id="KW-1003">Cell membrane</keyword>
<feature type="transmembrane region" description="Helical" evidence="7">
    <location>
        <begin position="112"/>
        <end position="133"/>
    </location>
</feature>
<evidence type="ECO:0000256" key="1">
    <source>
        <dbReference type="ARBA" id="ARBA00004651"/>
    </source>
</evidence>
<accession>A0A4S4BKH5</accession>
<dbReference type="InterPro" id="IPR004638">
    <property type="entry name" value="EmrB-like"/>
</dbReference>
<dbReference type="PROSITE" id="PS50850">
    <property type="entry name" value="MFS"/>
    <property type="match status" value="1"/>
</dbReference>
<keyword evidence="5 7" id="KW-1133">Transmembrane helix</keyword>
<evidence type="ECO:0000259" key="8">
    <source>
        <dbReference type="PROSITE" id="PS50850"/>
    </source>
</evidence>
<feature type="transmembrane region" description="Helical" evidence="7">
    <location>
        <begin position="360"/>
        <end position="386"/>
    </location>
</feature>
<keyword evidence="10" id="KW-1185">Reference proteome</keyword>